<dbReference type="STRING" id="436010.A0A166TPP2"/>
<evidence type="ECO:0000313" key="4">
    <source>
        <dbReference type="Proteomes" id="UP000076532"/>
    </source>
</evidence>
<keyword evidence="4" id="KW-1185">Reference proteome</keyword>
<proteinExistence type="predicted"/>
<dbReference type="AlphaFoldDB" id="A0A166TPP2"/>
<feature type="transmembrane region" description="Helical" evidence="2">
    <location>
        <begin position="381"/>
        <end position="406"/>
    </location>
</feature>
<dbReference type="EMBL" id="KV417492">
    <property type="protein sequence ID" value="KZP30840.1"/>
    <property type="molecule type" value="Genomic_DNA"/>
</dbReference>
<keyword evidence="2" id="KW-0812">Transmembrane</keyword>
<keyword evidence="2" id="KW-1133">Transmembrane helix</keyword>
<gene>
    <name evidence="3" type="ORF">FIBSPDRAFT_926279</name>
</gene>
<accession>A0A166TPP2</accession>
<evidence type="ECO:0000313" key="3">
    <source>
        <dbReference type="EMBL" id="KZP30840.1"/>
    </source>
</evidence>
<keyword evidence="2" id="KW-0472">Membrane</keyword>
<feature type="region of interest" description="Disordered" evidence="1">
    <location>
        <begin position="329"/>
        <end position="348"/>
    </location>
</feature>
<protein>
    <submittedName>
        <fullName evidence="3">Uncharacterized protein</fullName>
    </submittedName>
</protein>
<feature type="transmembrane region" description="Helical" evidence="2">
    <location>
        <begin position="412"/>
        <end position="430"/>
    </location>
</feature>
<name>A0A166TPP2_9AGAM</name>
<dbReference type="OrthoDB" id="5409995at2759"/>
<organism evidence="3 4">
    <name type="scientific">Athelia psychrophila</name>
    <dbReference type="NCBI Taxonomy" id="1759441"/>
    <lineage>
        <taxon>Eukaryota</taxon>
        <taxon>Fungi</taxon>
        <taxon>Dikarya</taxon>
        <taxon>Basidiomycota</taxon>
        <taxon>Agaricomycotina</taxon>
        <taxon>Agaricomycetes</taxon>
        <taxon>Agaricomycetidae</taxon>
        <taxon>Atheliales</taxon>
        <taxon>Atheliaceae</taxon>
        <taxon>Athelia</taxon>
    </lineage>
</organism>
<dbReference type="Proteomes" id="UP000076532">
    <property type="component" value="Unassembled WGS sequence"/>
</dbReference>
<reference evidence="3 4" key="1">
    <citation type="journal article" date="2016" name="Mol. Biol. Evol.">
        <title>Comparative Genomics of Early-Diverging Mushroom-Forming Fungi Provides Insights into the Origins of Lignocellulose Decay Capabilities.</title>
        <authorList>
            <person name="Nagy L.G."/>
            <person name="Riley R."/>
            <person name="Tritt A."/>
            <person name="Adam C."/>
            <person name="Daum C."/>
            <person name="Floudas D."/>
            <person name="Sun H."/>
            <person name="Yadav J.S."/>
            <person name="Pangilinan J."/>
            <person name="Larsson K.H."/>
            <person name="Matsuura K."/>
            <person name="Barry K."/>
            <person name="Labutti K."/>
            <person name="Kuo R."/>
            <person name="Ohm R.A."/>
            <person name="Bhattacharya S.S."/>
            <person name="Shirouzu T."/>
            <person name="Yoshinaga Y."/>
            <person name="Martin F.M."/>
            <person name="Grigoriev I.V."/>
            <person name="Hibbett D.S."/>
        </authorList>
    </citation>
    <scope>NUCLEOTIDE SEQUENCE [LARGE SCALE GENOMIC DNA]</scope>
    <source>
        <strain evidence="3 4">CBS 109695</strain>
    </source>
</reference>
<feature type="transmembrane region" description="Helical" evidence="2">
    <location>
        <begin position="216"/>
        <end position="239"/>
    </location>
</feature>
<feature type="transmembrane region" description="Helical" evidence="2">
    <location>
        <begin position="184"/>
        <end position="204"/>
    </location>
</feature>
<sequence>MSARWNHLSQRGLLGSAIALSARIPGANAFKRSIGALDPTILQVVDACFINGTESTFGGRPLGYGAGKCSVLINCIYGGIDATAQAGLSAGTSIACLLPTVLALVGAGPTEIIELTFASPIRAVATCMFGVGLPSGLFRQLRTETRHPHGGHSEMKTTQDPCIRKWQIYIARPYPNKLDIARRILADCVILVLASIMLWRSWVIGSVTMVTFRCEYSWLLFCWPMACVTWLSLSCLALYCMAKEIEITLDDQPRSFLDILILPYRPSPTSSSIHTQLVPLPNIRFAYLPTDEPPDGGLPDARFTADSQWTSSEQMAHNVYSHSTSSSQLIPQRRPTFPDSPPPTTDKFRQESYDTARTAVGLSAQSFTLTIKMRKEAFWQVWEAGVETVAVGIYLYATIVLGSTIFLTGQTGILYTVLMVLSLAVIRIVGNVM</sequence>
<evidence type="ECO:0000256" key="1">
    <source>
        <dbReference type="SAM" id="MobiDB-lite"/>
    </source>
</evidence>
<evidence type="ECO:0000256" key="2">
    <source>
        <dbReference type="SAM" id="Phobius"/>
    </source>
</evidence>